<feature type="region of interest" description="Disordered" evidence="6">
    <location>
        <begin position="333"/>
        <end position="361"/>
    </location>
</feature>
<comment type="caution">
    <text evidence="8">The sequence shown here is derived from an EMBL/GenBank/DDBJ whole genome shotgun (WGS) entry which is preliminary data.</text>
</comment>
<evidence type="ECO:0000256" key="4">
    <source>
        <dbReference type="ARBA" id="ARBA00022679"/>
    </source>
</evidence>
<reference evidence="8 9" key="1">
    <citation type="submission" date="2019-10" db="EMBL/GenBank/DDBJ databases">
        <title>Draft Genome Sequence of the Caffeine Degrading Methylotroph Methylorubrum populi PINKEL.</title>
        <authorList>
            <person name="Dawson S.C."/>
            <person name="Zhang X."/>
            <person name="Wright M.E."/>
            <person name="Sharma G."/>
            <person name="Langner J.T."/>
            <person name="Ditty J.L."/>
            <person name="Subuyuj G.A."/>
        </authorList>
    </citation>
    <scope>NUCLEOTIDE SEQUENCE [LARGE SCALE GENOMIC DNA]</scope>
    <source>
        <strain evidence="8 9">Pinkel</strain>
    </source>
</reference>
<comment type="catalytic activity">
    <reaction evidence="1">
        <text>ATP + protein L-histidine = ADP + protein N-phospho-L-histidine.</text>
        <dbReference type="EC" id="2.7.13.3"/>
    </reaction>
</comment>
<keyword evidence="4 8" id="KW-0808">Transferase</keyword>
<proteinExistence type="predicted"/>
<dbReference type="GO" id="GO:0004673">
    <property type="term" value="F:protein histidine kinase activity"/>
    <property type="evidence" value="ECO:0007669"/>
    <property type="project" value="UniProtKB-EC"/>
</dbReference>
<accession>A0A833J2U2</accession>
<feature type="domain" description="PAS fold-3" evidence="7">
    <location>
        <begin position="40"/>
        <end position="116"/>
    </location>
</feature>
<keyword evidence="3" id="KW-0597">Phosphoprotein</keyword>
<evidence type="ECO:0000256" key="5">
    <source>
        <dbReference type="ARBA" id="ARBA00022777"/>
    </source>
</evidence>
<dbReference type="GO" id="GO:0008168">
    <property type="term" value="F:methyltransferase activity"/>
    <property type="evidence" value="ECO:0007669"/>
    <property type="project" value="UniProtKB-KW"/>
</dbReference>
<dbReference type="PANTHER" id="PTHR43304:SF1">
    <property type="entry name" value="PAC DOMAIN-CONTAINING PROTEIN"/>
    <property type="match status" value="1"/>
</dbReference>
<dbReference type="Pfam" id="PF08447">
    <property type="entry name" value="PAS_3"/>
    <property type="match status" value="2"/>
</dbReference>
<dbReference type="AlphaFoldDB" id="A0A833J2U2"/>
<dbReference type="SUPFAM" id="SSF55785">
    <property type="entry name" value="PYP-like sensor domain (PAS domain)"/>
    <property type="match status" value="2"/>
</dbReference>
<evidence type="ECO:0000313" key="9">
    <source>
        <dbReference type="Proteomes" id="UP000469949"/>
    </source>
</evidence>
<organism evidence="8 9">
    <name type="scientific">Methylorubrum populi</name>
    <dbReference type="NCBI Taxonomy" id="223967"/>
    <lineage>
        <taxon>Bacteria</taxon>
        <taxon>Pseudomonadati</taxon>
        <taxon>Pseudomonadota</taxon>
        <taxon>Alphaproteobacteria</taxon>
        <taxon>Hyphomicrobiales</taxon>
        <taxon>Methylobacteriaceae</taxon>
        <taxon>Methylorubrum</taxon>
    </lineage>
</organism>
<evidence type="ECO:0000256" key="6">
    <source>
        <dbReference type="SAM" id="MobiDB-lite"/>
    </source>
</evidence>
<dbReference type="Gene3D" id="2.10.70.100">
    <property type="match status" value="1"/>
</dbReference>
<dbReference type="GO" id="GO:0003677">
    <property type="term" value="F:DNA binding"/>
    <property type="evidence" value="ECO:0007669"/>
    <property type="project" value="InterPro"/>
</dbReference>
<feature type="domain" description="PAS fold-3" evidence="7">
    <location>
        <begin position="160"/>
        <end position="241"/>
    </location>
</feature>
<evidence type="ECO:0000259" key="7">
    <source>
        <dbReference type="Pfam" id="PF08447"/>
    </source>
</evidence>
<sequence length="361" mass="38979">MHRRRGSAYHLLKLVEDSGEVGFWWLDLETGRIDGSVGLLRITGLMSDTELHALFADLVHPDDRAMQADILDILQRGHPVSRTFRIVRPDRSVRWVRLKGQVVLGPAARPIRAEGVLFDVTLPQEATLLAEENRLRYQNLTRALAAAEWTASPQGQRRPSASWQALTGQAGPDQQGDGWQAVLHPDDRATAAGAWQEALIREGTLDTDFRLRCADGLHRRYNCRVTPLRDGRGHVVEWLGILLLGLSGGAGPAAAAGQPLPDVTPALVRAARALLDWSAPTLAAAAGVSLSSVKRFEAEGMVRDATRRAIREALEGGGIRFHRDPSGEAGVLAAKGAASRQPLAPAQRPVPEAPEALTSAG</sequence>
<keyword evidence="5" id="KW-0418">Kinase</keyword>
<dbReference type="Gene3D" id="3.30.450.20">
    <property type="entry name" value="PAS domain"/>
    <property type="match status" value="2"/>
</dbReference>
<keyword evidence="8" id="KW-0489">Methyltransferase</keyword>
<dbReference type="EMBL" id="WEKV01000014">
    <property type="protein sequence ID" value="KAB7783573.1"/>
    <property type="molecule type" value="Genomic_DNA"/>
</dbReference>
<evidence type="ECO:0000256" key="2">
    <source>
        <dbReference type="ARBA" id="ARBA00012438"/>
    </source>
</evidence>
<dbReference type="PANTHER" id="PTHR43304">
    <property type="entry name" value="PHYTOCHROME-LIKE PROTEIN CPH1"/>
    <property type="match status" value="1"/>
</dbReference>
<dbReference type="Gene3D" id="1.10.260.40">
    <property type="entry name" value="lambda repressor-like DNA-binding domains"/>
    <property type="match status" value="1"/>
</dbReference>
<dbReference type="InterPro" id="IPR000014">
    <property type="entry name" value="PAS"/>
</dbReference>
<evidence type="ECO:0000313" key="8">
    <source>
        <dbReference type="EMBL" id="KAB7783573.1"/>
    </source>
</evidence>
<dbReference type="InterPro" id="IPR052162">
    <property type="entry name" value="Sensor_kinase/Photoreceptor"/>
</dbReference>
<dbReference type="GO" id="GO:0032259">
    <property type="term" value="P:methylation"/>
    <property type="evidence" value="ECO:0007669"/>
    <property type="project" value="UniProtKB-KW"/>
</dbReference>
<dbReference type="RefSeq" id="WP_152277772.1">
    <property type="nucleotide sequence ID" value="NZ_WEKV01000014.1"/>
</dbReference>
<dbReference type="InterPro" id="IPR010982">
    <property type="entry name" value="Lambda_DNA-bd_dom_sf"/>
</dbReference>
<dbReference type="InterPro" id="IPR013655">
    <property type="entry name" value="PAS_fold_3"/>
</dbReference>
<evidence type="ECO:0000256" key="1">
    <source>
        <dbReference type="ARBA" id="ARBA00000085"/>
    </source>
</evidence>
<dbReference type="EC" id="2.7.13.3" evidence="2"/>
<gene>
    <name evidence="8" type="ORF">F8B43_3496</name>
</gene>
<dbReference type="CDD" id="cd00130">
    <property type="entry name" value="PAS"/>
    <property type="match status" value="1"/>
</dbReference>
<feature type="region of interest" description="Disordered" evidence="6">
    <location>
        <begin position="149"/>
        <end position="171"/>
    </location>
</feature>
<evidence type="ECO:0000256" key="3">
    <source>
        <dbReference type="ARBA" id="ARBA00022553"/>
    </source>
</evidence>
<protein>
    <recommendedName>
        <fullName evidence="2">histidine kinase</fullName>
        <ecNumber evidence="2">2.7.13.3</ecNumber>
    </recommendedName>
</protein>
<dbReference type="InterPro" id="IPR035965">
    <property type="entry name" value="PAS-like_dom_sf"/>
</dbReference>
<dbReference type="Proteomes" id="UP000469949">
    <property type="component" value="Unassembled WGS sequence"/>
</dbReference>
<name>A0A833J2U2_9HYPH</name>
<feature type="compositionally biased region" description="Polar residues" evidence="6">
    <location>
        <begin position="151"/>
        <end position="167"/>
    </location>
</feature>